<keyword evidence="3 5" id="KW-0472">Membrane</keyword>
<dbReference type="InterPro" id="IPR015898">
    <property type="entry name" value="G-protein_gamma-like_dom"/>
</dbReference>
<proteinExistence type="inferred from homology"/>
<evidence type="ECO:0000256" key="4">
    <source>
        <dbReference type="ARBA" id="ARBA00023224"/>
    </source>
</evidence>
<dbReference type="PANTHER" id="PTHR15936">
    <property type="entry name" value="GUANINE NUCLEOTIDE-BINDING PROTEIN G I /G S /G O GAMMA-13 SUBUNIT"/>
    <property type="match status" value="1"/>
</dbReference>
<evidence type="ECO:0000259" key="6">
    <source>
        <dbReference type="PROSITE" id="PS50058"/>
    </source>
</evidence>
<comment type="function">
    <text evidence="5">Guanine nucleotide-binding proteins (G proteins) are involved as a modulator or transducer in various transmembrane signaling systems. The beta and gamma chains are required for the GTPase activity, for replacement of GDP by GTP, and for G protein-effector interaction.</text>
</comment>
<keyword evidence="4 5" id="KW-0807">Transducer</keyword>
<protein>
    <recommendedName>
        <fullName evidence="5">Guanine nucleotide-binding protein subunit gamma</fullName>
    </recommendedName>
</protein>
<comment type="subunit">
    <text evidence="5">G proteins are composed of 3 units; alpha, beta and gamma.</text>
</comment>
<dbReference type="SUPFAM" id="SSF48670">
    <property type="entry name" value="Transducin (heterotrimeric G protein), gamma chain"/>
    <property type="match status" value="1"/>
</dbReference>
<dbReference type="Pfam" id="PF00631">
    <property type="entry name" value="G-gamma"/>
    <property type="match status" value="1"/>
</dbReference>
<dbReference type="Gene3D" id="4.10.260.10">
    <property type="entry name" value="Transducin (heterotrimeric G protein), gamma chain"/>
    <property type="match status" value="1"/>
</dbReference>
<evidence type="ECO:0000256" key="2">
    <source>
        <dbReference type="ARBA" id="ARBA00022475"/>
    </source>
</evidence>
<keyword evidence="5" id="KW-0449">Lipoprotein</keyword>
<dbReference type="InterPro" id="IPR036284">
    <property type="entry name" value="GGL_sf"/>
</dbReference>
<dbReference type="GeneID" id="100370258"/>
<evidence type="ECO:0000256" key="3">
    <source>
        <dbReference type="ARBA" id="ARBA00023136"/>
    </source>
</evidence>
<dbReference type="Proteomes" id="UP000694865">
    <property type="component" value="Unplaced"/>
</dbReference>
<evidence type="ECO:0000313" key="7">
    <source>
        <dbReference type="Proteomes" id="UP000694865"/>
    </source>
</evidence>
<dbReference type="SMART" id="SM00224">
    <property type="entry name" value="GGL"/>
    <property type="match status" value="1"/>
</dbReference>
<dbReference type="InterPro" id="IPR001770">
    <property type="entry name" value="G-protein_gamma"/>
</dbReference>
<keyword evidence="7" id="KW-1185">Reference proteome</keyword>
<dbReference type="PRINTS" id="PR00321">
    <property type="entry name" value="GPROTEING"/>
</dbReference>
<dbReference type="PANTHER" id="PTHR15936:SF2">
    <property type="entry name" value="GUANINE NUCLEOTIDE-BINDING PROTEIN G(I)_G(S)_G(O) SUBUNIT GAMMA-13"/>
    <property type="match status" value="1"/>
</dbReference>
<gene>
    <name evidence="8" type="primary">LOC100370258</name>
</gene>
<feature type="domain" description="G protein gamma" evidence="6">
    <location>
        <begin position="1"/>
        <end position="66"/>
    </location>
</feature>
<sequence>MSSAKAAAEQNVAALKYQLNIERIPASKSIKELVQYIQDNEPTDPFLHPVDKKENPWADRGKCSIL</sequence>
<dbReference type="InterPro" id="IPR039227">
    <property type="entry name" value="GNG13"/>
</dbReference>
<dbReference type="RefSeq" id="XP_002735658.1">
    <property type="nucleotide sequence ID" value="XM_002735612.2"/>
</dbReference>
<dbReference type="SMART" id="SM01224">
    <property type="entry name" value="G_gamma"/>
    <property type="match status" value="1"/>
</dbReference>
<comment type="similarity">
    <text evidence="1 5">Belongs to the G protein gamma family.</text>
</comment>
<dbReference type="PROSITE" id="PS50058">
    <property type="entry name" value="G_PROTEIN_GAMMA"/>
    <property type="match status" value="1"/>
</dbReference>
<organism evidence="7 8">
    <name type="scientific">Saccoglossus kowalevskii</name>
    <name type="common">Acorn worm</name>
    <dbReference type="NCBI Taxonomy" id="10224"/>
    <lineage>
        <taxon>Eukaryota</taxon>
        <taxon>Metazoa</taxon>
        <taxon>Hemichordata</taxon>
        <taxon>Enteropneusta</taxon>
        <taxon>Harrimaniidae</taxon>
        <taxon>Saccoglossus</taxon>
    </lineage>
</organism>
<keyword evidence="2 5" id="KW-1003">Cell membrane</keyword>
<evidence type="ECO:0000313" key="8">
    <source>
        <dbReference type="RefSeq" id="XP_002735658.1"/>
    </source>
</evidence>
<name>A0ABM0GRF0_SACKO</name>
<evidence type="ECO:0000256" key="5">
    <source>
        <dbReference type="RuleBase" id="RU004973"/>
    </source>
</evidence>
<dbReference type="CDD" id="cd00068">
    <property type="entry name" value="GGL"/>
    <property type="match status" value="1"/>
</dbReference>
<evidence type="ECO:0000256" key="1">
    <source>
        <dbReference type="ARBA" id="ARBA00007431"/>
    </source>
</evidence>
<accession>A0ABM0GRF0</accession>
<reference evidence="8" key="1">
    <citation type="submission" date="2025-08" db="UniProtKB">
        <authorList>
            <consortium name="RefSeq"/>
        </authorList>
    </citation>
    <scope>IDENTIFICATION</scope>
    <source>
        <tissue evidence="8">Testes</tissue>
    </source>
</reference>
<comment type="subcellular location">
    <subcellularLocation>
        <location evidence="5">Cell membrane</location>
        <topology evidence="5">Lipid-anchor</topology>
        <orientation evidence="5">Cytoplasmic side</orientation>
    </subcellularLocation>
</comment>